<sequence length="143" mass="15412">MTSTNVHGEKGESSPICPPRAKKPPDKSIRAPNGTRLSSSLVSKDQTLQILCDPTALVRDQISRIRASQAIDLDASRFNPQRSDLTVLDITRGKAPQVITLGNDPQASDLGKNHVPSSIKYHASNDASFSVPIASVNDKIEKN</sequence>
<evidence type="ECO:0000313" key="3">
    <source>
        <dbReference type="Proteomes" id="UP001327560"/>
    </source>
</evidence>
<name>A0AAQ3JXA3_9LILI</name>
<dbReference type="AlphaFoldDB" id="A0AAQ3JXA3"/>
<accession>A0AAQ3JXA3</accession>
<dbReference type="Proteomes" id="UP001327560">
    <property type="component" value="Chromosome 2"/>
</dbReference>
<proteinExistence type="predicted"/>
<protein>
    <submittedName>
        <fullName evidence="2">Uncharacterized protein</fullName>
    </submittedName>
</protein>
<evidence type="ECO:0000256" key="1">
    <source>
        <dbReference type="SAM" id="MobiDB-lite"/>
    </source>
</evidence>
<gene>
    <name evidence="2" type="ORF">Cni_G05622</name>
</gene>
<organism evidence="2 3">
    <name type="scientific">Canna indica</name>
    <name type="common">Indian-shot</name>
    <dbReference type="NCBI Taxonomy" id="4628"/>
    <lineage>
        <taxon>Eukaryota</taxon>
        <taxon>Viridiplantae</taxon>
        <taxon>Streptophyta</taxon>
        <taxon>Embryophyta</taxon>
        <taxon>Tracheophyta</taxon>
        <taxon>Spermatophyta</taxon>
        <taxon>Magnoliopsida</taxon>
        <taxon>Liliopsida</taxon>
        <taxon>Zingiberales</taxon>
        <taxon>Cannaceae</taxon>
        <taxon>Canna</taxon>
    </lineage>
</organism>
<evidence type="ECO:0000313" key="2">
    <source>
        <dbReference type="EMBL" id="WOK96914.1"/>
    </source>
</evidence>
<keyword evidence="3" id="KW-1185">Reference proteome</keyword>
<feature type="region of interest" description="Disordered" evidence="1">
    <location>
        <begin position="1"/>
        <end position="40"/>
    </location>
</feature>
<dbReference type="EMBL" id="CP136891">
    <property type="protein sequence ID" value="WOK96914.1"/>
    <property type="molecule type" value="Genomic_DNA"/>
</dbReference>
<reference evidence="2 3" key="1">
    <citation type="submission" date="2023-10" db="EMBL/GenBank/DDBJ databases">
        <title>Chromosome-scale genome assembly provides insights into flower coloration mechanisms of Canna indica.</title>
        <authorList>
            <person name="Li C."/>
        </authorList>
    </citation>
    <scope>NUCLEOTIDE SEQUENCE [LARGE SCALE GENOMIC DNA]</scope>
    <source>
        <tissue evidence="2">Flower</tissue>
    </source>
</reference>